<evidence type="ECO:0000313" key="1">
    <source>
        <dbReference type="EMBL" id="OAQ68559.1"/>
    </source>
</evidence>
<gene>
    <name evidence="1" type="ORF">VFPPC_15843</name>
</gene>
<keyword evidence="2" id="KW-1185">Reference proteome</keyword>
<dbReference type="Proteomes" id="UP000078397">
    <property type="component" value="Unassembled WGS sequence"/>
</dbReference>
<accession>A0A179FU71</accession>
<comment type="caution">
    <text evidence="1">The sequence shown here is derived from an EMBL/GenBank/DDBJ whole genome shotgun (WGS) entry which is preliminary data.</text>
</comment>
<protein>
    <submittedName>
        <fullName evidence="1">Uncharacterized protein</fullName>
    </submittedName>
</protein>
<dbReference type="EMBL" id="LSBJ02000003">
    <property type="protein sequence ID" value="OAQ68559.1"/>
    <property type="molecule type" value="Genomic_DNA"/>
</dbReference>
<dbReference type="GeneID" id="28857590"/>
<organism evidence="1 2">
    <name type="scientific">Pochonia chlamydosporia 170</name>
    <dbReference type="NCBI Taxonomy" id="1380566"/>
    <lineage>
        <taxon>Eukaryota</taxon>
        <taxon>Fungi</taxon>
        <taxon>Dikarya</taxon>
        <taxon>Ascomycota</taxon>
        <taxon>Pezizomycotina</taxon>
        <taxon>Sordariomycetes</taxon>
        <taxon>Hypocreomycetidae</taxon>
        <taxon>Hypocreales</taxon>
        <taxon>Clavicipitaceae</taxon>
        <taxon>Pochonia</taxon>
    </lineage>
</organism>
<dbReference type="RefSeq" id="XP_018145409.1">
    <property type="nucleotide sequence ID" value="XM_018293596.1"/>
</dbReference>
<reference evidence="1 2" key="1">
    <citation type="journal article" date="2016" name="PLoS Pathog.">
        <title>Biosynthesis of antibiotic leucinostatins in bio-control fungus Purpureocillium lilacinum and their inhibition on phytophthora revealed by genome mining.</title>
        <authorList>
            <person name="Wang G."/>
            <person name="Liu Z."/>
            <person name="Lin R."/>
            <person name="Li E."/>
            <person name="Mao Z."/>
            <person name="Ling J."/>
            <person name="Yang Y."/>
            <person name="Yin W.B."/>
            <person name="Xie B."/>
        </authorList>
    </citation>
    <scope>NUCLEOTIDE SEQUENCE [LARGE SCALE GENOMIC DNA]</scope>
    <source>
        <strain evidence="1">170</strain>
    </source>
</reference>
<dbReference type="AlphaFoldDB" id="A0A179FU71"/>
<sequence>MFSFGGDVRLSPFGLHCTLSAVPLSSLLYGSGGEWRWSWSRVAVCFDREIVKAILEKMLIQDLHTRPAINLQQQALLVIDLHSGGVCC</sequence>
<proteinExistence type="predicted"/>
<name>A0A179FU71_METCM</name>
<dbReference type="KEGG" id="pchm:VFPPC_15843"/>
<evidence type="ECO:0000313" key="2">
    <source>
        <dbReference type="Proteomes" id="UP000078397"/>
    </source>
</evidence>